<dbReference type="AlphaFoldDB" id="A0A9K3DZW8"/>
<evidence type="ECO:0000313" key="1">
    <source>
        <dbReference type="EMBL" id="KAF5764536.1"/>
    </source>
</evidence>
<reference evidence="1" key="1">
    <citation type="journal article" date="2017" name="Nature">
        <title>The sunflower genome provides insights into oil metabolism, flowering and Asterid evolution.</title>
        <authorList>
            <person name="Badouin H."/>
            <person name="Gouzy J."/>
            <person name="Grassa C.J."/>
            <person name="Murat F."/>
            <person name="Staton S.E."/>
            <person name="Cottret L."/>
            <person name="Lelandais-Briere C."/>
            <person name="Owens G.L."/>
            <person name="Carrere S."/>
            <person name="Mayjonade B."/>
            <person name="Legrand L."/>
            <person name="Gill N."/>
            <person name="Kane N.C."/>
            <person name="Bowers J.E."/>
            <person name="Hubner S."/>
            <person name="Bellec A."/>
            <person name="Berard A."/>
            <person name="Berges H."/>
            <person name="Blanchet N."/>
            <person name="Boniface M.C."/>
            <person name="Brunel D."/>
            <person name="Catrice O."/>
            <person name="Chaidir N."/>
            <person name="Claudel C."/>
            <person name="Donnadieu C."/>
            <person name="Faraut T."/>
            <person name="Fievet G."/>
            <person name="Helmstetter N."/>
            <person name="King M."/>
            <person name="Knapp S.J."/>
            <person name="Lai Z."/>
            <person name="Le Paslier M.C."/>
            <person name="Lippi Y."/>
            <person name="Lorenzon L."/>
            <person name="Mandel J.R."/>
            <person name="Marage G."/>
            <person name="Marchand G."/>
            <person name="Marquand E."/>
            <person name="Bret-Mestries E."/>
            <person name="Morien E."/>
            <person name="Nambeesan S."/>
            <person name="Nguyen T."/>
            <person name="Pegot-Espagnet P."/>
            <person name="Pouilly N."/>
            <person name="Raftis F."/>
            <person name="Sallet E."/>
            <person name="Schiex T."/>
            <person name="Thomas J."/>
            <person name="Vandecasteele C."/>
            <person name="Vares D."/>
            <person name="Vear F."/>
            <person name="Vautrin S."/>
            <person name="Crespi M."/>
            <person name="Mangin B."/>
            <person name="Burke J.M."/>
            <person name="Salse J."/>
            <person name="Munos S."/>
            <person name="Vincourt P."/>
            <person name="Rieseberg L.H."/>
            <person name="Langlade N.B."/>
        </authorList>
    </citation>
    <scope>NUCLEOTIDE SEQUENCE</scope>
    <source>
        <tissue evidence="1">Leaves</tissue>
    </source>
</reference>
<sequence length="88" mass="10055">MSHIYAFSHVNIIFIRFKYITKTVIFLKDWHGLPSGVKFDLTDAGLLDHLAAKCGVGNERPHEYIDVFVPTIDIEQGICYKYLENLPG</sequence>
<dbReference type="PANTHER" id="PTHR31079:SF2">
    <property type="entry name" value="NAC DOMAIN CONTAINING PROTEIN 44-RELATED"/>
    <property type="match status" value="1"/>
</dbReference>
<protein>
    <recommendedName>
        <fullName evidence="3">NAC domain-containing protein</fullName>
    </recommendedName>
</protein>
<dbReference type="Gramene" id="mRNA:HanXRQr2_Chr15g0693201">
    <property type="protein sequence ID" value="CDS:HanXRQr2_Chr15g0693201.1"/>
    <property type="gene ID" value="HanXRQr2_Chr15g0693201"/>
</dbReference>
<organism evidence="1 2">
    <name type="scientific">Helianthus annuus</name>
    <name type="common">Common sunflower</name>
    <dbReference type="NCBI Taxonomy" id="4232"/>
    <lineage>
        <taxon>Eukaryota</taxon>
        <taxon>Viridiplantae</taxon>
        <taxon>Streptophyta</taxon>
        <taxon>Embryophyta</taxon>
        <taxon>Tracheophyta</taxon>
        <taxon>Spermatophyta</taxon>
        <taxon>Magnoliopsida</taxon>
        <taxon>eudicotyledons</taxon>
        <taxon>Gunneridae</taxon>
        <taxon>Pentapetalae</taxon>
        <taxon>asterids</taxon>
        <taxon>campanulids</taxon>
        <taxon>Asterales</taxon>
        <taxon>Asteraceae</taxon>
        <taxon>Asteroideae</taxon>
        <taxon>Heliantheae alliance</taxon>
        <taxon>Heliantheae</taxon>
        <taxon>Helianthus</taxon>
    </lineage>
</organism>
<gene>
    <name evidence="1" type="ORF">HanXRQr2_Chr15g0693201</name>
</gene>
<dbReference type="GO" id="GO:0003700">
    <property type="term" value="F:DNA-binding transcription factor activity"/>
    <property type="evidence" value="ECO:0007669"/>
    <property type="project" value="InterPro"/>
</dbReference>
<dbReference type="Proteomes" id="UP000215914">
    <property type="component" value="Unassembled WGS sequence"/>
</dbReference>
<dbReference type="EMBL" id="MNCJ02000330">
    <property type="protein sequence ID" value="KAF5764536.1"/>
    <property type="molecule type" value="Genomic_DNA"/>
</dbReference>
<evidence type="ECO:0000313" key="2">
    <source>
        <dbReference type="Proteomes" id="UP000215914"/>
    </source>
</evidence>
<accession>A0A9K3DZW8</accession>
<keyword evidence="2" id="KW-1185">Reference proteome</keyword>
<comment type="caution">
    <text evidence="1">The sequence shown here is derived from an EMBL/GenBank/DDBJ whole genome shotgun (WGS) entry which is preliminary data.</text>
</comment>
<evidence type="ECO:0008006" key="3">
    <source>
        <dbReference type="Google" id="ProtNLM"/>
    </source>
</evidence>
<dbReference type="InterPro" id="IPR044799">
    <property type="entry name" value="SOG1-like"/>
</dbReference>
<name>A0A9K3DZW8_HELAN</name>
<reference evidence="1" key="2">
    <citation type="submission" date="2020-06" db="EMBL/GenBank/DDBJ databases">
        <title>Helianthus annuus Genome sequencing and assembly Release 2.</title>
        <authorList>
            <person name="Gouzy J."/>
            <person name="Langlade N."/>
            <person name="Munos S."/>
        </authorList>
    </citation>
    <scope>NUCLEOTIDE SEQUENCE</scope>
    <source>
        <tissue evidence="1">Leaves</tissue>
    </source>
</reference>
<dbReference type="PANTHER" id="PTHR31079">
    <property type="entry name" value="NAC DOMAIN-CONTAINING PROTEIN 73"/>
    <property type="match status" value="1"/>
</dbReference>
<proteinExistence type="predicted"/>